<dbReference type="PANTHER" id="PTHR48011">
    <property type="entry name" value="CCR4-NOT TRANSCRIPTIONAL COMPLEX SUBUNIT CAF120-RELATED"/>
    <property type="match status" value="1"/>
</dbReference>
<evidence type="ECO:0000256" key="5">
    <source>
        <dbReference type="PROSITE-ProRule" id="PRU10141"/>
    </source>
</evidence>
<protein>
    <recommendedName>
        <fullName evidence="7">Protein kinase domain-containing protein</fullName>
    </recommendedName>
</protein>
<proteinExistence type="predicted"/>
<dbReference type="InterPro" id="IPR008271">
    <property type="entry name" value="Ser/Thr_kinase_AS"/>
</dbReference>
<feature type="binding site" evidence="5">
    <location>
        <position position="182"/>
    </location>
    <ligand>
        <name>ATP</name>
        <dbReference type="ChEBI" id="CHEBI:30616"/>
    </ligand>
</feature>
<dbReference type="InterPro" id="IPR052751">
    <property type="entry name" value="Plant_MAPKKK"/>
</dbReference>
<dbReference type="PANTHER" id="PTHR48011:SF49">
    <property type="entry name" value="PROTEIN KINASE DOMAIN-CONTAINING PROTEIN"/>
    <property type="match status" value="1"/>
</dbReference>
<feature type="compositionally biased region" description="Polar residues" evidence="6">
    <location>
        <begin position="119"/>
        <end position="134"/>
    </location>
</feature>
<keyword evidence="2 5" id="KW-0547">Nucleotide-binding</keyword>
<feature type="region of interest" description="Disordered" evidence="6">
    <location>
        <begin position="414"/>
        <end position="451"/>
    </location>
</feature>
<dbReference type="InterPro" id="IPR017441">
    <property type="entry name" value="Protein_kinase_ATP_BS"/>
</dbReference>
<evidence type="ECO:0000256" key="3">
    <source>
        <dbReference type="ARBA" id="ARBA00022777"/>
    </source>
</evidence>
<dbReference type="PROSITE" id="PS00108">
    <property type="entry name" value="PROTEIN_KINASE_ST"/>
    <property type="match status" value="1"/>
</dbReference>
<evidence type="ECO:0000313" key="9">
    <source>
        <dbReference type="Proteomes" id="UP001054889"/>
    </source>
</evidence>
<comment type="caution">
    <text evidence="8">The sequence shown here is derived from an EMBL/GenBank/DDBJ whole genome shotgun (WGS) entry which is preliminary data.</text>
</comment>
<reference evidence="8" key="1">
    <citation type="journal article" date="2018" name="DNA Res.">
        <title>Multiple hybrid de novo genome assembly of finger millet, an orphan allotetraploid crop.</title>
        <authorList>
            <person name="Hatakeyama M."/>
            <person name="Aluri S."/>
            <person name="Balachadran M.T."/>
            <person name="Sivarajan S.R."/>
            <person name="Patrignani A."/>
            <person name="Gruter S."/>
            <person name="Poveda L."/>
            <person name="Shimizu-Inatsugi R."/>
            <person name="Baeten J."/>
            <person name="Francoijs K.J."/>
            <person name="Nataraja K.N."/>
            <person name="Reddy Y.A.N."/>
            <person name="Phadnis S."/>
            <person name="Ravikumar R.L."/>
            <person name="Schlapbach R."/>
            <person name="Sreeman S.M."/>
            <person name="Shimizu K.K."/>
        </authorList>
    </citation>
    <scope>NUCLEOTIDE SEQUENCE</scope>
</reference>
<keyword evidence="1" id="KW-0808">Transferase</keyword>
<dbReference type="PROSITE" id="PS00107">
    <property type="entry name" value="PROTEIN_KINASE_ATP"/>
    <property type="match status" value="1"/>
</dbReference>
<dbReference type="FunFam" id="1.10.510.10:FF:000466">
    <property type="entry name" value="MAP kinase kinase kinase18"/>
    <property type="match status" value="1"/>
</dbReference>
<gene>
    <name evidence="8" type="primary">gb05077</name>
    <name evidence="8" type="ORF">PR202_gb05077</name>
</gene>
<dbReference type="GO" id="GO:0007165">
    <property type="term" value="P:signal transduction"/>
    <property type="evidence" value="ECO:0007669"/>
    <property type="project" value="TreeGrafter"/>
</dbReference>
<keyword evidence="4 5" id="KW-0067">ATP-binding</keyword>
<dbReference type="Pfam" id="PF00069">
    <property type="entry name" value="Pkinase"/>
    <property type="match status" value="1"/>
</dbReference>
<dbReference type="EMBL" id="BQKI01000073">
    <property type="protein sequence ID" value="GJN17966.1"/>
    <property type="molecule type" value="Genomic_DNA"/>
</dbReference>
<dbReference type="Proteomes" id="UP001054889">
    <property type="component" value="Unassembled WGS sequence"/>
</dbReference>
<evidence type="ECO:0000256" key="2">
    <source>
        <dbReference type="ARBA" id="ARBA00022741"/>
    </source>
</evidence>
<feature type="domain" description="Protein kinase" evidence="7">
    <location>
        <begin position="152"/>
        <end position="409"/>
    </location>
</feature>
<dbReference type="GO" id="GO:0004672">
    <property type="term" value="F:protein kinase activity"/>
    <property type="evidence" value="ECO:0007669"/>
    <property type="project" value="InterPro"/>
</dbReference>
<dbReference type="CDD" id="cd06606">
    <property type="entry name" value="STKc_MAPKKK"/>
    <property type="match status" value="1"/>
</dbReference>
<dbReference type="SMART" id="SM00220">
    <property type="entry name" value="S_TKc"/>
    <property type="match status" value="1"/>
</dbReference>
<accession>A0AAV5E645</accession>
<dbReference type="PROSITE" id="PS50011">
    <property type="entry name" value="PROTEIN_KINASE_DOM"/>
    <property type="match status" value="1"/>
</dbReference>
<organism evidence="8 9">
    <name type="scientific">Eleusine coracana subsp. coracana</name>
    <dbReference type="NCBI Taxonomy" id="191504"/>
    <lineage>
        <taxon>Eukaryota</taxon>
        <taxon>Viridiplantae</taxon>
        <taxon>Streptophyta</taxon>
        <taxon>Embryophyta</taxon>
        <taxon>Tracheophyta</taxon>
        <taxon>Spermatophyta</taxon>
        <taxon>Magnoliopsida</taxon>
        <taxon>Liliopsida</taxon>
        <taxon>Poales</taxon>
        <taxon>Poaceae</taxon>
        <taxon>PACMAD clade</taxon>
        <taxon>Chloridoideae</taxon>
        <taxon>Cynodonteae</taxon>
        <taxon>Eleusininae</taxon>
        <taxon>Eleusine</taxon>
    </lineage>
</organism>
<evidence type="ECO:0000256" key="6">
    <source>
        <dbReference type="SAM" id="MobiDB-lite"/>
    </source>
</evidence>
<keyword evidence="3" id="KW-0418">Kinase</keyword>
<feature type="region of interest" description="Disordered" evidence="6">
    <location>
        <begin position="102"/>
        <end position="149"/>
    </location>
</feature>
<dbReference type="InterPro" id="IPR011009">
    <property type="entry name" value="Kinase-like_dom_sf"/>
</dbReference>
<sequence>MWPLAVTVGDGNADSADEWERRAPEDTTEVVSMGMWSREHSDGCLPEDKAGTAASECLFMMLKNEGDNVAAIKKEKGDNVAFEGRKKLRQTLQHEKIYCTEEERIKRSSTPTIPPSRNLARNNLSSDSDQTTDPIRSDEDTMDAAAAGKKQLRRVRTLGRGASGAVVWLASDEASGELLAVKSAGPGSPVAAEQLAREARVLSGLSSPHVVPCLGVCAGASGEYQLFLEFAPGGSLADVAAASNGGRLPERNIRAYAGDVARGLAYLHGKSLVHGDVKARNVVIGADGRARLTDFGCARPADSTRPIGGTPAFMAPEVARGEEQGPAADVWALACTVIEVATGAAPWSGLVNDDDDDVFAAVHRIGYTDAVPEVPAWMSPEAKNFLLVCLARNAGDRPTAEQLLQHPFLASASSNGAQPVIKQESTSPRSTLNDAAFWESDDDDSDDEEDAALSESAVERISSLASPCSAWPDWDSDEEGWIEVRSECSHQVLEAPASTVTADRRGYGRIRRDEAPDTADFKLHGVYDVEGAIRYPTCNVAPSEDPVECHERHSSVNLDSGVVPSPARSAKCWVRMGLTLLPCIVSDDEDPSHGKWKTSGNPGPEPELQVRYTFLCSPARWVYFAAASGFPHVVHALHCLWLVQIGPPIPFSPRGTQHSLITAKRID</sequence>
<dbReference type="SUPFAM" id="SSF56112">
    <property type="entry name" value="Protein kinase-like (PK-like)"/>
    <property type="match status" value="1"/>
</dbReference>
<dbReference type="InterPro" id="IPR000719">
    <property type="entry name" value="Prot_kinase_dom"/>
</dbReference>
<evidence type="ECO:0000313" key="8">
    <source>
        <dbReference type="EMBL" id="GJN17966.1"/>
    </source>
</evidence>
<evidence type="ECO:0000256" key="4">
    <source>
        <dbReference type="ARBA" id="ARBA00022840"/>
    </source>
</evidence>
<feature type="compositionally biased region" description="Acidic residues" evidence="6">
    <location>
        <begin position="439"/>
        <end position="451"/>
    </location>
</feature>
<name>A0AAV5E645_ELECO</name>
<reference evidence="8" key="2">
    <citation type="submission" date="2021-12" db="EMBL/GenBank/DDBJ databases">
        <title>Resequencing data analysis of finger millet.</title>
        <authorList>
            <person name="Hatakeyama M."/>
            <person name="Aluri S."/>
            <person name="Balachadran M.T."/>
            <person name="Sivarajan S.R."/>
            <person name="Poveda L."/>
            <person name="Shimizu-Inatsugi R."/>
            <person name="Schlapbach R."/>
            <person name="Sreeman S.M."/>
            <person name="Shimizu K.K."/>
        </authorList>
    </citation>
    <scope>NUCLEOTIDE SEQUENCE</scope>
</reference>
<evidence type="ECO:0000256" key="1">
    <source>
        <dbReference type="ARBA" id="ARBA00022679"/>
    </source>
</evidence>
<feature type="compositionally biased region" description="Polar residues" evidence="6">
    <location>
        <begin position="414"/>
        <end position="433"/>
    </location>
</feature>
<evidence type="ECO:0000259" key="7">
    <source>
        <dbReference type="PROSITE" id="PS50011"/>
    </source>
</evidence>
<dbReference type="GO" id="GO:0005524">
    <property type="term" value="F:ATP binding"/>
    <property type="evidence" value="ECO:0007669"/>
    <property type="project" value="UniProtKB-UniRule"/>
</dbReference>
<keyword evidence="9" id="KW-1185">Reference proteome</keyword>
<dbReference type="Gene3D" id="1.10.510.10">
    <property type="entry name" value="Transferase(Phosphotransferase) domain 1"/>
    <property type="match status" value="1"/>
</dbReference>
<dbReference type="AlphaFoldDB" id="A0AAV5E645"/>